<gene>
    <name evidence="3" type="ORF">PSON_ATCC_30995.1.T0450135</name>
</gene>
<dbReference type="SMART" id="SM00184">
    <property type="entry name" value="RING"/>
    <property type="match status" value="1"/>
</dbReference>
<keyword evidence="1" id="KW-0479">Metal-binding</keyword>
<dbReference type="AlphaFoldDB" id="A0A8S1MR78"/>
<accession>A0A8S1MR78</accession>
<reference evidence="3" key="1">
    <citation type="submission" date="2021-01" db="EMBL/GenBank/DDBJ databases">
        <authorList>
            <consortium name="Genoscope - CEA"/>
            <person name="William W."/>
        </authorList>
    </citation>
    <scope>NUCLEOTIDE SEQUENCE</scope>
</reference>
<dbReference type="PROSITE" id="PS50089">
    <property type="entry name" value="ZF_RING_2"/>
    <property type="match status" value="1"/>
</dbReference>
<comment type="caution">
    <text evidence="3">The sequence shown here is derived from an EMBL/GenBank/DDBJ whole genome shotgun (WGS) entry which is preliminary data.</text>
</comment>
<dbReference type="InterPro" id="IPR001841">
    <property type="entry name" value="Znf_RING"/>
</dbReference>
<dbReference type="GO" id="GO:0008270">
    <property type="term" value="F:zinc ion binding"/>
    <property type="evidence" value="ECO:0007669"/>
    <property type="project" value="UniProtKB-KW"/>
</dbReference>
<organism evidence="3 4">
    <name type="scientific">Paramecium sonneborni</name>
    <dbReference type="NCBI Taxonomy" id="65129"/>
    <lineage>
        <taxon>Eukaryota</taxon>
        <taxon>Sar</taxon>
        <taxon>Alveolata</taxon>
        <taxon>Ciliophora</taxon>
        <taxon>Intramacronucleata</taxon>
        <taxon>Oligohymenophorea</taxon>
        <taxon>Peniculida</taxon>
        <taxon>Parameciidae</taxon>
        <taxon>Paramecium</taxon>
    </lineage>
</organism>
<feature type="domain" description="RING-type" evidence="2">
    <location>
        <begin position="44"/>
        <end position="85"/>
    </location>
</feature>
<evidence type="ECO:0000259" key="2">
    <source>
        <dbReference type="PROSITE" id="PS50089"/>
    </source>
</evidence>
<name>A0A8S1MR78_9CILI</name>
<evidence type="ECO:0000313" key="3">
    <source>
        <dbReference type="EMBL" id="CAD8083537.1"/>
    </source>
</evidence>
<keyword evidence="4" id="KW-1185">Reference proteome</keyword>
<protein>
    <recommendedName>
        <fullName evidence="2">RING-type domain-containing protein</fullName>
    </recommendedName>
</protein>
<keyword evidence="1" id="KW-0863">Zinc-finger</keyword>
<proteinExistence type="predicted"/>
<evidence type="ECO:0000313" key="4">
    <source>
        <dbReference type="Proteomes" id="UP000692954"/>
    </source>
</evidence>
<dbReference type="Pfam" id="PF13920">
    <property type="entry name" value="zf-C3HC4_3"/>
    <property type="match status" value="1"/>
</dbReference>
<dbReference type="EMBL" id="CAJJDN010000045">
    <property type="protein sequence ID" value="CAD8083537.1"/>
    <property type="molecule type" value="Genomic_DNA"/>
</dbReference>
<keyword evidence="1" id="KW-0862">Zinc</keyword>
<dbReference type="Proteomes" id="UP000692954">
    <property type="component" value="Unassembled WGS sequence"/>
</dbReference>
<sequence>MHNKRRNRKIIEDEELENQSSKLYLSQNQNNSQQKNCSPNKQLCTICLEELTSPLSQLQCKHLFCQICFDQLMIVIKKLQCPICRQPFQYYDLYCNQDGILVWIRRSENFQEKKSNQGQSSGSDQEESIFQENYLNTPSQSIESASFSEVCQVCLCNENDDQMIYCQQCRSLIGHDYCISEDERIRDLCFNCQNQ</sequence>
<evidence type="ECO:0000256" key="1">
    <source>
        <dbReference type="PROSITE-ProRule" id="PRU00175"/>
    </source>
</evidence>
<dbReference type="OrthoDB" id="654191at2759"/>